<keyword evidence="10" id="KW-1185">Reference proteome</keyword>
<dbReference type="Pfam" id="PF05922">
    <property type="entry name" value="Inhibitor_I9"/>
    <property type="match status" value="1"/>
</dbReference>
<evidence type="ECO:0000313" key="10">
    <source>
        <dbReference type="Proteomes" id="UP001302602"/>
    </source>
</evidence>
<protein>
    <submittedName>
        <fullName evidence="9">Subtilisin-like protein</fullName>
    </submittedName>
</protein>
<comment type="similarity">
    <text evidence="1 6">Belongs to the peptidase S8 family.</text>
</comment>
<feature type="domain" description="Inhibitor I9" evidence="8">
    <location>
        <begin position="18"/>
        <end position="79"/>
    </location>
</feature>
<dbReference type="PROSITE" id="PS00137">
    <property type="entry name" value="SUBTILASE_HIS"/>
    <property type="match status" value="1"/>
</dbReference>
<feature type="domain" description="Peptidase S8/S53" evidence="7">
    <location>
        <begin position="121"/>
        <end position="355"/>
    </location>
</feature>
<dbReference type="GO" id="GO:0006508">
    <property type="term" value="P:proteolysis"/>
    <property type="evidence" value="ECO:0007669"/>
    <property type="project" value="UniProtKB-KW"/>
</dbReference>
<dbReference type="PANTHER" id="PTHR43806">
    <property type="entry name" value="PEPTIDASE S8"/>
    <property type="match status" value="1"/>
</dbReference>
<dbReference type="InterPro" id="IPR050131">
    <property type="entry name" value="Peptidase_S8_subtilisin-like"/>
</dbReference>
<dbReference type="InterPro" id="IPR036852">
    <property type="entry name" value="Peptidase_S8/S53_dom_sf"/>
</dbReference>
<comment type="caution">
    <text evidence="9">The sequence shown here is derived from an EMBL/GenBank/DDBJ whole genome shotgun (WGS) entry which is preliminary data.</text>
</comment>
<feature type="active site" description="Charge relay system" evidence="6">
    <location>
        <position position="316"/>
    </location>
</feature>
<name>A0AAN6Z0A6_9PEZI</name>
<dbReference type="FunFam" id="3.40.50.200:FF:000014">
    <property type="entry name" value="Proteinase K"/>
    <property type="match status" value="1"/>
</dbReference>
<dbReference type="PRINTS" id="PR00723">
    <property type="entry name" value="SUBTILISIN"/>
</dbReference>
<dbReference type="InterPro" id="IPR015500">
    <property type="entry name" value="Peptidase_S8_subtilisin-rel"/>
</dbReference>
<evidence type="ECO:0000256" key="6">
    <source>
        <dbReference type="PROSITE-ProRule" id="PRU01240"/>
    </source>
</evidence>
<keyword evidence="4 6" id="KW-0378">Hydrolase</keyword>
<dbReference type="Pfam" id="PF00082">
    <property type="entry name" value="Peptidase_S8"/>
    <property type="match status" value="1"/>
</dbReference>
<feature type="active site" description="Charge relay system" evidence="6">
    <location>
        <position position="123"/>
    </location>
</feature>
<dbReference type="InterPro" id="IPR022398">
    <property type="entry name" value="Peptidase_S8_His-AS"/>
</dbReference>
<evidence type="ECO:0000256" key="1">
    <source>
        <dbReference type="ARBA" id="ARBA00011073"/>
    </source>
</evidence>
<dbReference type="SUPFAM" id="SSF52743">
    <property type="entry name" value="Subtilisin-like"/>
    <property type="match status" value="1"/>
</dbReference>
<dbReference type="InterPro" id="IPR010259">
    <property type="entry name" value="S8pro/Inhibitor_I9"/>
</dbReference>
<evidence type="ECO:0000256" key="5">
    <source>
        <dbReference type="ARBA" id="ARBA00022825"/>
    </source>
</evidence>
<accession>A0AAN6Z0A6</accession>
<dbReference type="RefSeq" id="XP_062643047.1">
    <property type="nucleotide sequence ID" value="XM_062794958.1"/>
</dbReference>
<dbReference type="PANTHER" id="PTHR43806:SF58">
    <property type="entry name" value="ALKALINE PROTEASE 1-RELATED"/>
    <property type="match status" value="1"/>
</dbReference>
<keyword evidence="5 6" id="KW-0720">Serine protease</keyword>
<feature type="active site" description="Charge relay system" evidence="6">
    <location>
        <position position="154"/>
    </location>
</feature>
<dbReference type="AlphaFoldDB" id="A0AAN6Z0A6"/>
<evidence type="ECO:0000259" key="7">
    <source>
        <dbReference type="Pfam" id="PF00082"/>
    </source>
</evidence>
<reference evidence="9" key="2">
    <citation type="submission" date="2023-05" db="EMBL/GenBank/DDBJ databases">
        <authorList>
            <consortium name="Lawrence Berkeley National Laboratory"/>
            <person name="Steindorff A."/>
            <person name="Hensen N."/>
            <person name="Bonometti L."/>
            <person name="Westerberg I."/>
            <person name="Brannstrom I.O."/>
            <person name="Guillou S."/>
            <person name="Cros-Aarteil S."/>
            <person name="Calhoun S."/>
            <person name="Haridas S."/>
            <person name="Kuo A."/>
            <person name="Mondo S."/>
            <person name="Pangilinan J."/>
            <person name="Riley R."/>
            <person name="Labutti K."/>
            <person name="Andreopoulos B."/>
            <person name="Lipzen A."/>
            <person name="Chen C."/>
            <person name="Yanf M."/>
            <person name="Daum C."/>
            <person name="Ng V."/>
            <person name="Clum A."/>
            <person name="Ohm R."/>
            <person name="Martin F."/>
            <person name="Silar P."/>
            <person name="Natvig D."/>
            <person name="Lalanne C."/>
            <person name="Gautier V."/>
            <person name="Ament-Velasquez S.L."/>
            <person name="Kruys A."/>
            <person name="Hutchinson M.I."/>
            <person name="Powell A.J."/>
            <person name="Barry K."/>
            <person name="Miller A.N."/>
            <person name="Grigoriev I.V."/>
            <person name="Debuchy R."/>
            <person name="Gladieux P."/>
            <person name="Thoren M.H."/>
            <person name="Johannesson H."/>
        </authorList>
    </citation>
    <scope>NUCLEOTIDE SEQUENCE</scope>
    <source>
        <strain evidence="9">CBS 731.68</strain>
    </source>
</reference>
<evidence type="ECO:0000256" key="4">
    <source>
        <dbReference type="ARBA" id="ARBA00022801"/>
    </source>
</evidence>
<organism evidence="9 10">
    <name type="scientific">Parathielavia appendiculata</name>
    <dbReference type="NCBI Taxonomy" id="2587402"/>
    <lineage>
        <taxon>Eukaryota</taxon>
        <taxon>Fungi</taxon>
        <taxon>Dikarya</taxon>
        <taxon>Ascomycota</taxon>
        <taxon>Pezizomycotina</taxon>
        <taxon>Sordariomycetes</taxon>
        <taxon>Sordariomycetidae</taxon>
        <taxon>Sordariales</taxon>
        <taxon>Chaetomiaceae</taxon>
        <taxon>Parathielavia</taxon>
    </lineage>
</organism>
<dbReference type="GO" id="GO:0005576">
    <property type="term" value="C:extracellular region"/>
    <property type="evidence" value="ECO:0007669"/>
    <property type="project" value="UniProtKB-ARBA"/>
</dbReference>
<dbReference type="InterPro" id="IPR034193">
    <property type="entry name" value="PCSK9_ProteinaseK-like"/>
</dbReference>
<evidence type="ECO:0000259" key="8">
    <source>
        <dbReference type="Pfam" id="PF05922"/>
    </source>
</evidence>
<keyword evidence="2 6" id="KW-0645">Protease</keyword>
<evidence type="ECO:0000313" key="9">
    <source>
        <dbReference type="EMBL" id="KAK4119274.1"/>
    </source>
</evidence>
<dbReference type="GeneID" id="87831727"/>
<reference evidence="9" key="1">
    <citation type="journal article" date="2023" name="Mol. Phylogenet. Evol.">
        <title>Genome-scale phylogeny and comparative genomics of the fungal order Sordariales.</title>
        <authorList>
            <person name="Hensen N."/>
            <person name="Bonometti L."/>
            <person name="Westerberg I."/>
            <person name="Brannstrom I.O."/>
            <person name="Guillou S."/>
            <person name="Cros-Aarteil S."/>
            <person name="Calhoun S."/>
            <person name="Haridas S."/>
            <person name="Kuo A."/>
            <person name="Mondo S."/>
            <person name="Pangilinan J."/>
            <person name="Riley R."/>
            <person name="LaButti K."/>
            <person name="Andreopoulos B."/>
            <person name="Lipzen A."/>
            <person name="Chen C."/>
            <person name="Yan M."/>
            <person name="Daum C."/>
            <person name="Ng V."/>
            <person name="Clum A."/>
            <person name="Steindorff A."/>
            <person name="Ohm R.A."/>
            <person name="Martin F."/>
            <person name="Silar P."/>
            <person name="Natvig D.O."/>
            <person name="Lalanne C."/>
            <person name="Gautier V."/>
            <person name="Ament-Velasquez S.L."/>
            <person name="Kruys A."/>
            <person name="Hutchinson M.I."/>
            <person name="Powell A.J."/>
            <person name="Barry K."/>
            <person name="Miller A.N."/>
            <person name="Grigoriev I.V."/>
            <person name="Debuchy R."/>
            <person name="Gladieux P."/>
            <person name="Hiltunen Thoren M."/>
            <person name="Johannesson H."/>
        </authorList>
    </citation>
    <scope>NUCLEOTIDE SEQUENCE</scope>
    <source>
        <strain evidence="9">CBS 731.68</strain>
    </source>
</reference>
<dbReference type="Gene3D" id="3.40.50.200">
    <property type="entry name" value="Peptidase S8/S53 domain"/>
    <property type="match status" value="1"/>
</dbReference>
<dbReference type="Gene3D" id="3.30.70.80">
    <property type="entry name" value="Peptidase S8 propeptide/proteinase inhibitor I9"/>
    <property type="match status" value="1"/>
</dbReference>
<dbReference type="PROSITE" id="PS51892">
    <property type="entry name" value="SUBTILASE"/>
    <property type="match status" value="1"/>
</dbReference>
<evidence type="ECO:0000256" key="2">
    <source>
        <dbReference type="ARBA" id="ARBA00022670"/>
    </source>
</evidence>
<dbReference type="InterPro" id="IPR037045">
    <property type="entry name" value="S8pro/Inhibitor_I9_sf"/>
</dbReference>
<dbReference type="InterPro" id="IPR023827">
    <property type="entry name" value="Peptidase_S8_Asp-AS"/>
</dbReference>
<gene>
    <name evidence="9" type="ORF">N657DRAFT_659131</name>
</gene>
<dbReference type="PROSITE" id="PS00136">
    <property type="entry name" value="SUBTILASE_ASP"/>
    <property type="match status" value="1"/>
</dbReference>
<dbReference type="GO" id="GO:0004252">
    <property type="term" value="F:serine-type endopeptidase activity"/>
    <property type="evidence" value="ECO:0007669"/>
    <property type="project" value="UniProtKB-UniRule"/>
</dbReference>
<evidence type="ECO:0000256" key="3">
    <source>
        <dbReference type="ARBA" id="ARBA00022729"/>
    </source>
</evidence>
<dbReference type="EMBL" id="MU853251">
    <property type="protein sequence ID" value="KAK4119274.1"/>
    <property type="molecule type" value="Genomic_DNA"/>
</dbReference>
<dbReference type="Proteomes" id="UP001302602">
    <property type="component" value="Unassembled WGS sequence"/>
</dbReference>
<dbReference type="InterPro" id="IPR000209">
    <property type="entry name" value="Peptidase_S8/S53_dom"/>
</dbReference>
<sequence length="373" mass="39393">MYDFSNPSDSITRNHIVKLKNSASESSLRDAIKRVKASNTKHIYRSGRFNGFAAKLSPQVLEHVRKLPKVEYIEQDAVITFYDYVTQNNPPWGLARISRRTPGATSYVYDESAREGTCSYIIDTGIYVDHNEFQGRATWLANFIDDADTDGAGHGTHVAGTVGGVTYGVAKKTRLFAVKVLNANGRGTVSSPIAGIDFVAADARNRTAAEACPRGVVANVSLGGARSSAINSAVAAAVGNAGMFFAVAAWNDGDDALHNSPASELSACTVSAADVADVRWALSNYGEAADLFAPGVGLLSSWIGGVDWTLYLAGTSMACRHVAGFAAYLLALLGSKTPAELCQYLKDTATLGTSTDLPNGTFNAIAFNGNSNA</sequence>
<dbReference type="CDD" id="cd04077">
    <property type="entry name" value="Peptidases_S8_PCSK9_ProteinaseK_like"/>
    <property type="match status" value="1"/>
</dbReference>
<proteinExistence type="inferred from homology"/>
<keyword evidence="3" id="KW-0732">Signal</keyword>
<dbReference type="SUPFAM" id="SSF54897">
    <property type="entry name" value="Protease propeptides/inhibitors"/>
    <property type="match status" value="1"/>
</dbReference>